<sequence>MRYIISIYLVFLLFGFSGCGSSDQEKKVSKAEAGYLTIKGSDTMVHLVSAWSEEFMKLHPSVDLSVTGGGSGTGIAGLINGTTDICASSRDINDKEKELASGRNVTPLEFKVAMDGIAVIVNPENTVDTLTLAQLQDIFTGKITNWREVGGVDMPLLVFSRESSSGTYVFFQEHAMNKMDYTPRARLLAGTSALVQAVSSDKGAIGYVGLGYVKEASEKIKAISIGNDEKAIAPSDQSIKDGSYPIARPLFLYTNGEPQGTVKEFVDFSLSAAGQSIVRAAGYVEM</sequence>
<organism evidence="6 7">
    <name type="scientific">Candidatus Desulfobia pelagia</name>
    <dbReference type="NCBI Taxonomy" id="2841692"/>
    <lineage>
        <taxon>Bacteria</taxon>
        <taxon>Pseudomonadati</taxon>
        <taxon>Thermodesulfobacteriota</taxon>
        <taxon>Desulfobulbia</taxon>
        <taxon>Desulfobulbales</taxon>
        <taxon>Desulfobulbaceae</taxon>
        <taxon>Candidatus Desulfobia</taxon>
    </lineage>
</organism>
<keyword evidence="3" id="KW-0732">Signal</keyword>
<dbReference type="PANTHER" id="PTHR30570">
    <property type="entry name" value="PERIPLASMIC PHOSPHATE BINDING COMPONENT OF PHOSPHATE ABC TRANSPORTER"/>
    <property type="match status" value="1"/>
</dbReference>
<dbReference type="PROSITE" id="PS51257">
    <property type="entry name" value="PROKAR_LIPOPROTEIN"/>
    <property type="match status" value="1"/>
</dbReference>
<keyword evidence="2 4" id="KW-0813">Transport</keyword>
<dbReference type="Gene3D" id="3.40.190.10">
    <property type="entry name" value="Periplasmic binding protein-like II"/>
    <property type="match status" value="2"/>
</dbReference>
<dbReference type="GO" id="GO:0042301">
    <property type="term" value="F:phosphate ion binding"/>
    <property type="evidence" value="ECO:0007669"/>
    <property type="project" value="UniProtKB-UniRule"/>
</dbReference>
<name>A0A8J6N9D9_9BACT</name>
<dbReference type="Proteomes" id="UP000614424">
    <property type="component" value="Unassembled WGS sequence"/>
</dbReference>
<evidence type="ECO:0000256" key="2">
    <source>
        <dbReference type="ARBA" id="ARBA00022448"/>
    </source>
</evidence>
<dbReference type="InterPro" id="IPR024370">
    <property type="entry name" value="PBP_domain"/>
</dbReference>
<gene>
    <name evidence="6" type="ORF">H8E41_03530</name>
</gene>
<dbReference type="NCBIfam" id="TIGR02136">
    <property type="entry name" value="ptsS_2"/>
    <property type="match status" value="1"/>
</dbReference>
<dbReference type="SUPFAM" id="SSF53850">
    <property type="entry name" value="Periplasmic binding protein-like II"/>
    <property type="match status" value="1"/>
</dbReference>
<dbReference type="AlphaFoldDB" id="A0A8J6N9D9"/>
<dbReference type="EMBL" id="JACNJZ010000061">
    <property type="protein sequence ID" value="MBC8316951.1"/>
    <property type="molecule type" value="Genomic_DNA"/>
</dbReference>
<dbReference type="InterPro" id="IPR050811">
    <property type="entry name" value="Phosphate_ABC_transporter"/>
</dbReference>
<comment type="similarity">
    <text evidence="1 4">Belongs to the PstS family.</text>
</comment>
<feature type="domain" description="PBP" evidence="5">
    <location>
        <begin position="31"/>
        <end position="272"/>
    </location>
</feature>
<evidence type="ECO:0000256" key="1">
    <source>
        <dbReference type="ARBA" id="ARBA00008725"/>
    </source>
</evidence>
<dbReference type="CDD" id="cd13653">
    <property type="entry name" value="PBP2_phosphate_like_1"/>
    <property type="match status" value="1"/>
</dbReference>
<evidence type="ECO:0000256" key="4">
    <source>
        <dbReference type="RuleBase" id="RU367119"/>
    </source>
</evidence>
<dbReference type="InterPro" id="IPR011862">
    <property type="entry name" value="Phos-bd"/>
</dbReference>
<reference evidence="6 7" key="1">
    <citation type="submission" date="2020-08" db="EMBL/GenBank/DDBJ databases">
        <title>Bridging the membrane lipid divide: bacteria of the FCB group superphylum have the potential to synthesize archaeal ether lipids.</title>
        <authorList>
            <person name="Villanueva L."/>
            <person name="Von Meijenfeldt F.A.B."/>
            <person name="Westbye A.B."/>
            <person name="Yadav S."/>
            <person name="Hopmans E.C."/>
            <person name="Dutilh B.E."/>
            <person name="Sinninghe Damste J.S."/>
        </authorList>
    </citation>
    <scope>NUCLEOTIDE SEQUENCE [LARGE SCALE GENOMIC DNA]</scope>
    <source>
        <strain evidence="6">NIOZ-UU47</strain>
    </source>
</reference>
<evidence type="ECO:0000313" key="6">
    <source>
        <dbReference type="EMBL" id="MBC8316951.1"/>
    </source>
</evidence>
<comment type="caution">
    <text evidence="6">The sequence shown here is derived from an EMBL/GenBank/DDBJ whole genome shotgun (WGS) entry which is preliminary data.</text>
</comment>
<keyword evidence="4" id="KW-0592">Phosphate transport</keyword>
<evidence type="ECO:0000256" key="3">
    <source>
        <dbReference type="ARBA" id="ARBA00022729"/>
    </source>
</evidence>
<protein>
    <recommendedName>
        <fullName evidence="4">Phosphate-binding protein</fullName>
    </recommendedName>
</protein>
<dbReference type="GO" id="GO:0006817">
    <property type="term" value="P:phosphate ion transport"/>
    <property type="evidence" value="ECO:0007669"/>
    <property type="project" value="UniProtKB-UniRule"/>
</dbReference>
<evidence type="ECO:0000259" key="5">
    <source>
        <dbReference type="Pfam" id="PF12849"/>
    </source>
</evidence>
<accession>A0A8J6N9D9</accession>
<comment type="function">
    <text evidence="4">Involved in the system for phosphate transport across the cytoplasmic membrane.</text>
</comment>
<dbReference type="PANTHER" id="PTHR30570:SF1">
    <property type="entry name" value="PHOSPHATE-BINDING PROTEIN PSTS"/>
    <property type="match status" value="1"/>
</dbReference>
<evidence type="ECO:0000313" key="7">
    <source>
        <dbReference type="Proteomes" id="UP000614424"/>
    </source>
</evidence>
<proteinExistence type="inferred from homology"/>
<dbReference type="Pfam" id="PF12849">
    <property type="entry name" value="PBP_like_2"/>
    <property type="match status" value="1"/>
</dbReference>